<accession>A0A443Q2L3</accession>
<proteinExistence type="predicted"/>
<dbReference type="EMBL" id="QPKB01000012">
    <property type="protein sequence ID" value="RWR97237.1"/>
    <property type="molecule type" value="Genomic_DNA"/>
</dbReference>
<protein>
    <submittedName>
        <fullName evidence="1">Uncharacterized protein</fullName>
    </submittedName>
</protein>
<dbReference type="AlphaFoldDB" id="A0A443Q2L3"/>
<name>A0A443Q2L3_9MAGN</name>
<reference evidence="1 2" key="1">
    <citation type="journal article" date="2019" name="Nat. Plants">
        <title>Stout camphor tree genome fills gaps in understanding of flowering plant genome evolution.</title>
        <authorList>
            <person name="Chaw S.M."/>
            <person name="Liu Y.C."/>
            <person name="Wu Y.W."/>
            <person name="Wang H.Y."/>
            <person name="Lin C.I."/>
            <person name="Wu C.S."/>
            <person name="Ke H.M."/>
            <person name="Chang L.Y."/>
            <person name="Hsu C.Y."/>
            <person name="Yang H.T."/>
            <person name="Sudianto E."/>
            <person name="Hsu M.H."/>
            <person name="Wu K.P."/>
            <person name="Wang L.N."/>
            <person name="Leebens-Mack J.H."/>
            <person name="Tsai I.J."/>
        </authorList>
    </citation>
    <scope>NUCLEOTIDE SEQUENCE [LARGE SCALE GENOMIC DNA]</scope>
    <source>
        <strain evidence="2">cv. Chaw 1501</strain>
        <tissue evidence="1">Young leaves</tissue>
    </source>
</reference>
<comment type="caution">
    <text evidence="1">The sequence shown here is derived from an EMBL/GenBank/DDBJ whole genome shotgun (WGS) entry which is preliminary data.</text>
</comment>
<keyword evidence="2" id="KW-1185">Reference proteome</keyword>
<organism evidence="1 2">
    <name type="scientific">Cinnamomum micranthum f. kanehirae</name>
    <dbReference type="NCBI Taxonomy" id="337451"/>
    <lineage>
        <taxon>Eukaryota</taxon>
        <taxon>Viridiplantae</taxon>
        <taxon>Streptophyta</taxon>
        <taxon>Embryophyta</taxon>
        <taxon>Tracheophyta</taxon>
        <taxon>Spermatophyta</taxon>
        <taxon>Magnoliopsida</taxon>
        <taxon>Magnoliidae</taxon>
        <taxon>Laurales</taxon>
        <taxon>Lauraceae</taxon>
        <taxon>Cinnamomum</taxon>
    </lineage>
</organism>
<evidence type="ECO:0000313" key="1">
    <source>
        <dbReference type="EMBL" id="RWR97237.1"/>
    </source>
</evidence>
<gene>
    <name evidence="1" type="ORF">CKAN_02665900</name>
</gene>
<sequence length="92" mass="10216">MQPQLIEMDLDSESDGEVVGLQRRLEGVIHGLIVCPPLIPQLVPFPSLVFLMAAAKLQTTSCRTGRQAVVGGEGFVSYHRPQMAFHVLFHFR</sequence>
<dbReference type="Proteomes" id="UP000283530">
    <property type="component" value="Unassembled WGS sequence"/>
</dbReference>
<evidence type="ECO:0000313" key="2">
    <source>
        <dbReference type="Proteomes" id="UP000283530"/>
    </source>
</evidence>